<protein>
    <submittedName>
        <fullName evidence="2">ABC transporter substrate-binding protein</fullName>
    </submittedName>
</protein>
<organism evidence="2 3">
    <name type="scientific">Parerythrobacter jejuensis</name>
    <dbReference type="NCBI Taxonomy" id="795812"/>
    <lineage>
        <taxon>Bacteria</taxon>
        <taxon>Pseudomonadati</taxon>
        <taxon>Pseudomonadota</taxon>
        <taxon>Alphaproteobacteria</taxon>
        <taxon>Sphingomonadales</taxon>
        <taxon>Erythrobacteraceae</taxon>
        <taxon>Parerythrobacter</taxon>
    </lineage>
</organism>
<name>A0A845AV66_9SPHN</name>
<accession>A0A845AV66</accession>
<evidence type="ECO:0000259" key="1">
    <source>
        <dbReference type="PROSITE" id="PS50983"/>
    </source>
</evidence>
<reference evidence="2 3" key="1">
    <citation type="submission" date="2019-12" db="EMBL/GenBank/DDBJ databases">
        <title>Genomic-based taxomic classification of the family Erythrobacteraceae.</title>
        <authorList>
            <person name="Xu L."/>
        </authorList>
    </citation>
    <scope>NUCLEOTIDE SEQUENCE [LARGE SCALE GENOMIC DNA]</scope>
    <source>
        <strain evidence="2 3">JCM 16677</strain>
    </source>
</reference>
<dbReference type="PANTHER" id="PTHR30535:SF34">
    <property type="entry name" value="MOLYBDATE-BINDING PROTEIN MOLA"/>
    <property type="match status" value="1"/>
</dbReference>
<evidence type="ECO:0000313" key="3">
    <source>
        <dbReference type="Proteomes" id="UP000446786"/>
    </source>
</evidence>
<dbReference type="EMBL" id="WTYE01000001">
    <property type="protein sequence ID" value="MXP32701.1"/>
    <property type="molecule type" value="Genomic_DNA"/>
</dbReference>
<dbReference type="Pfam" id="PF01497">
    <property type="entry name" value="Peripla_BP_2"/>
    <property type="match status" value="1"/>
</dbReference>
<dbReference type="SUPFAM" id="SSF53807">
    <property type="entry name" value="Helical backbone' metal receptor"/>
    <property type="match status" value="1"/>
</dbReference>
<proteinExistence type="predicted"/>
<keyword evidence="3" id="KW-1185">Reference proteome</keyword>
<dbReference type="AlphaFoldDB" id="A0A845AV66"/>
<dbReference type="PANTHER" id="PTHR30535">
    <property type="entry name" value="VITAMIN B12-BINDING PROTEIN"/>
    <property type="match status" value="1"/>
</dbReference>
<dbReference type="Gene3D" id="3.40.50.1980">
    <property type="entry name" value="Nitrogenase molybdenum iron protein domain"/>
    <property type="match status" value="1"/>
</dbReference>
<comment type="caution">
    <text evidence="2">The sequence shown here is derived from an EMBL/GenBank/DDBJ whole genome shotgun (WGS) entry which is preliminary data.</text>
</comment>
<sequence>MLAGCSQAHPAAVPEGDAPTIVSLNPCADAILAEVAMPGQLLAISHYSHNARSTSMDIDAARTFAATGGTVEEIVALDPDIVIGSSFMAPATRAGLERLGIRVETLGIASDVTTSLEQVRWLASLSGNSDRGEMLVARIDAEMADSAWAGAGLPTVLWQPGGIVPGEGALVTQLMEHTGFASHSAARGLQQADYLSLERMLADPPHILLVAGQERAQAHPILDQLTDLRTEQLAPNLLFCGGPTIIRAVERLKGIRREIAS</sequence>
<dbReference type="OrthoDB" id="1632039at2"/>
<dbReference type="GO" id="GO:0071281">
    <property type="term" value="P:cellular response to iron ion"/>
    <property type="evidence" value="ECO:0007669"/>
    <property type="project" value="TreeGrafter"/>
</dbReference>
<feature type="domain" description="Fe/B12 periplasmic-binding" evidence="1">
    <location>
        <begin position="20"/>
        <end position="261"/>
    </location>
</feature>
<gene>
    <name evidence="2" type="ORF">GRI94_12800</name>
</gene>
<dbReference type="InterPro" id="IPR002491">
    <property type="entry name" value="ABC_transptr_periplasmic_BD"/>
</dbReference>
<dbReference type="Proteomes" id="UP000446786">
    <property type="component" value="Unassembled WGS sequence"/>
</dbReference>
<dbReference type="InterPro" id="IPR050902">
    <property type="entry name" value="ABC_Transporter_SBP"/>
</dbReference>
<evidence type="ECO:0000313" key="2">
    <source>
        <dbReference type="EMBL" id="MXP32701.1"/>
    </source>
</evidence>
<dbReference type="PROSITE" id="PS50983">
    <property type="entry name" value="FE_B12_PBP"/>
    <property type="match status" value="1"/>
</dbReference>